<comment type="caution">
    <text evidence="3">The sequence shown here is derived from an EMBL/GenBank/DDBJ whole genome shotgun (WGS) entry which is preliminary data.</text>
</comment>
<gene>
    <name evidence="3" type="ORF">RDB_LOCUS45046</name>
</gene>
<name>A0A8H2WL16_9AGAM</name>
<dbReference type="Proteomes" id="UP000663846">
    <property type="component" value="Unassembled WGS sequence"/>
</dbReference>
<dbReference type="EMBL" id="CAJMWS010000292">
    <property type="protein sequence ID" value="CAE6392124.1"/>
    <property type="molecule type" value="Genomic_DNA"/>
</dbReference>
<reference evidence="3" key="1">
    <citation type="submission" date="2021-01" db="EMBL/GenBank/DDBJ databases">
        <authorList>
            <person name="Kaushik A."/>
        </authorList>
    </citation>
    <scope>NUCLEOTIDE SEQUENCE</scope>
    <source>
        <strain evidence="3">AG1-1C</strain>
    </source>
</reference>
<feature type="transmembrane region" description="Helical" evidence="2">
    <location>
        <begin position="27"/>
        <end position="49"/>
    </location>
</feature>
<feature type="region of interest" description="Disordered" evidence="1">
    <location>
        <begin position="147"/>
        <end position="201"/>
    </location>
</feature>
<organism evidence="3 4">
    <name type="scientific">Rhizoctonia solani</name>
    <dbReference type="NCBI Taxonomy" id="456999"/>
    <lineage>
        <taxon>Eukaryota</taxon>
        <taxon>Fungi</taxon>
        <taxon>Dikarya</taxon>
        <taxon>Basidiomycota</taxon>
        <taxon>Agaricomycotina</taxon>
        <taxon>Agaricomycetes</taxon>
        <taxon>Cantharellales</taxon>
        <taxon>Ceratobasidiaceae</taxon>
        <taxon>Rhizoctonia</taxon>
    </lineage>
</organism>
<feature type="compositionally biased region" description="Basic and acidic residues" evidence="1">
    <location>
        <begin position="148"/>
        <end position="163"/>
    </location>
</feature>
<evidence type="ECO:0000313" key="4">
    <source>
        <dbReference type="Proteomes" id="UP000663846"/>
    </source>
</evidence>
<proteinExistence type="predicted"/>
<feature type="compositionally biased region" description="Polar residues" evidence="1">
    <location>
        <begin position="185"/>
        <end position="201"/>
    </location>
</feature>
<sequence length="201" mass="22655">MSQVVSAATLIIILALSQRSQPRIDAWVLFILAVLWLTMGAYSQDVIGFQRCYAMKGQKIPTSSGTTSMYFVLCPPKWSESNPPSVCGKLLSPDEGYLFLLSHGRFSYCVITVWWVILLIVVNKIYTSGEHDIWSSPMSDVTMFGEEPVAKRRPEEYPPRDRGVSPMTRPPSAPRQAYQYPYYSNPPSTSGSLHRQQVVQQ</sequence>
<dbReference type="AlphaFoldDB" id="A0A8H2WL16"/>
<evidence type="ECO:0000256" key="1">
    <source>
        <dbReference type="SAM" id="MobiDB-lite"/>
    </source>
</evidence>
<keyword evidence="2" id="KW-0472">Membrane</keyword>
<keyword evidence="2" id="KW-1133">Transmembrane helix</keyword>
<keyword evidence="2" id="KW-0812">Transmembrane</keyword>
<accession>A0A8H2WL16</accession>
<feature type="non-terminal residue" evidence="3">
    <location>
        <position position="1"/>
    </location>
</feature>
<protein>
    <recommendedName>
        <fullName evidence="5">Transmembrane protein</fullName>
    </recommendedName>
</protein>
<feature type="transmembrane region" description="Helical" evidence="2">
    <location>
        <begin position="106"/>
        <end position="126"/>
    </location>
</feature>
<evidence type="ECO:0000313" key="3">
    <source>
        <dbReference type="EMBL" id="CAE6392124.1"/>
    </source>
</evidence>
<evidence type="ECO:0000256" key="2">
    <source>
        <dbReference type="SAM" id="Phobius"/>
    </source>
</evidence>
<evidence type="ECO:0008006" key="5">
    <source>
        <dbReference type="Google" id="ProtNLM"/>
    </source>
</evidence>